<feature type="transmembrane region" description="Helical" evidence="1">
    <location>
        <begin position="12"/>
        <end position="33"/>
    </location>
</feature>
<evidence type="ECO:0000313" key="2">
    <source>
        <dbReference type="EMBL" id="KAE8690509.1"/>
    </source>
</evidence>
<accession>A0A6A2ZGN0</accession>
<reference evidence="2" key="1">
    <citation type="submission" date="2019-09" db="EMBL/GenBank/DDBJ databases">
        <title>Draft genome information of white flower Hibiscus syriacus.</title>
        <authorList>
            <person name="Kim Y.-M."/>
        </authorList>
    </citation>
    <scope>NUCLEOTIDE SEQUENCE [LARGE SCALE GENOMIC DNA]</scope>
    <source>
        <strain evidence="2">YM2019G1</strain>
    </source>
</reference>
<organism evidence="2 3">
    <name type="scientific">Hibiscus syriacus</name>
    <name type="common">Rose of Sharon</name>
    <dbReference type="NCBI Taxonomy" id="106335"/>
    <lineage>
        <taxon>Eukaryota</taxon>
        <taxon>Viridiplantae</taxon>
        <taxon>Streptophyta</taxon>
        <taxon>Embryophyta</taxon>
        <taxon>Tracheophyta</taxon>
        <taxon>Spermatophyta</taxon>
        <taxon>Magnoliopsida</taxon>
        <taxon>eudicotyledons</taxon>
        <taxon>Gunneridae</taxon>
        <taxon>Pentapetalae</taxon>
        <taxon>rosids</taxon>
        <taxon>malvids</taxon>
        <taxon>Malvales</taxon>
        <taxon>Malvaceae</taxon>
        <taxon>Malvoideae</taxon>
        <taxon>Hibiscus</taxon>
    </lineage>
</organism>
<dbReference type="Proteomes" id="UP000436088">
    <property type="component" value="Unassembled WGS sequence"/>
</dbReference>
<dbReference type="AlphaFoldDB" id="A0A6A2ZGN0"/>
<keyword evidence="1" id="KW-0472">Membrane</keyword>
<keyword evidence="1" id="KW-1133">Transmembrane helix</keyword>
<sequence length="136" mass="15312">MPKNGGSFVPVHQWRFGLVTTLVLVGMVIVWSIDGCTIKDFIQSWQFKQDYIIFKVNSLANINQSYQNPSHSLPNLTLNPTLKTSHSPLYSVNYSLETKNDTQSADENSTKSNDLSSLNWVSAELENNFTANLLSR</sequence>
<keyword evidence="1" id="KW-0812">Transmembrane</keyword>
<dbReference type="EMBL" id="VEPZ02001152">
    <property type="protein sequence ID" value="KAE8690509.1"/>
    <property type="molecule type" value="Genomic_DNA"/>
</dbReference>
<keyword evidence="3" id="KW-1185">Reference proteome</keyword>
<name>A0A6A2ZGN0_HIBSY</name>
<evidence type="ECO:0000313" key="3">
    <source>
        <dbReference type="Proteomes" id="UP000436088"/>
    </source>
</evidence>
<protein>
    <submittedName>
        <fullName evidence="2">Uncharacterized protein</fullName>
    </submittedName>
</protein>
<gene>
    <name evidence="2" type="ORF">F3Y22_tig00110895pilonHSYRG00657</name>
</gene>
<proteinExistence type="predicted"/>
<evidence type="ECO:0000256" key="1">
    <source>
        <dbReference type="SAM" id="Phobius"/>
    </source>
</evidence>
<comment type="caution">
    <text evidence="2">The sequence shown here is derived from an EMBL/GenBank/DDBJ whole genome shotgun (WGS) entry which is preliminary data.</text>
</comment>